<proteinExistence type="predicted"/>
<protein>
    <submittedName>
        <fullName evidence="2">Uncharacterized protein</fullName>
    </submittedName>
</protein>
<evidence type="ECO:0000313" key="3">
    <source>
        <dbReference type="Proteomes" id="UP000002700"/>
    </source>
</evidence>
<feature type="compositionally biased region" description="Basic and acidic residues" evidence="1">
    <location>
        <begin position="595"/>
        <end position="605"/>
    </location>
</feature>
<dbReference type="KEGG" id="bpm:BURPS1710b_A1212"/>
<organism evidence="2 3">
    <name type="scientific">Burkholderia pseudomallei (strain 1710b)</name>
    <dbReference type="NCBI Taxonomy" id="320372"/>
    <lineage>
        <taxon>Bacteria</taxon>
        <taxon>Pseudomonadati</taxon>
        <taxon>Pseudomonadota</taxon>
        <taxon>Betaproteobacteria</taxon>
        <taxon>Burkholderiales</taxon>
        <taxon>Burkholderiaceae</taxon>
        <taxon>Burkholderia</taxon>
        <taxon>pseudomallei group</taxon>
    </lineage>
</organism>
<gene>
    <name evidence="2" type="ordered locus">BURPS1710b_A1212</name>
</gene>
<dbReference type="EMBL" id="CP000125">
    <property type="protein sequence ID" value="ABA52422.1"/>
    <property type="molecule type" value="Genomic_DNA"/>
</dbReference>
<dbReference type="AlphaFoldDB" id="Q3JJ84"/>
<feature type="region of interest" description="Disordered" evidence="1">
    <location>
        <begin position="595"/>
        <end position="665"/>
    </location>
</feature>
<dbReference type="Proteomes" id="UP000002700">
    <property type="component" value="Chromosome II"/>
</dbReference>
<feature type="region of interest" description="Disordered" evidence="1">
    <location>
        <begin position="100"/>
        <end position="130"/>
    </location>
</feature>
<evidence type="ECO:0000256" key="1">
    <source>
        <dbReference type="SAM" id="MobiDB-lite"/>
    </source>
</evidence>
<reference evidence="2 3" key="1">
    <citation type="submission" date="2005-09" db="EMBL/GenBank/DDBJ databases">
        <authorList>
            <person name="Woods D.E."/>
            <person name="Nierman W.C."/>
        </authorList>
    </citation>
    <scope>NUCLEOTIDE SEQUENCE [LARGE SCALE GENOMIC DNA]</scope>
    <source>
        <strain evidence="2 3">1710b</strain>
    </source>
</reference>
<name>Q3JJ84_BURP1</name>
<accession>Q3JJ84</accession>
<sequence length="684" mass="76532">MFERCARRREILRRAHLVREARAQAPRDLHDTRRRVEHVMRFVIEEAIVHARVGGQIGHAQVLGQRDLRGLVEVCADAQPRLRAHGLREPALHLRRDAAREARQRRQRGRAVGPGEAFERTRHRSRERPARHVALARAEPRGAAQAALAQPIGRELPHALARGLPERAALELRGPAAVLDVILIARVAIRRDIDPQARVARARLRGGRARQHAVVDEEHGPIHHDGRQIAELDAAHRRIGEQPEVRQPRDRMADRAAAVARHVRQRIDGAEIQQRRLAAYAGRREQRAEQRDVILAVAVAVAQDIRHLVRRGRGLAEKERDITHVGAHPVVDRPRLRTRPGRVRIRDDRLREPRDGGIGRARVGGRRAIPPGERREIAQRRYHQPVAVRRVADRALLDARIRAVPIIECVARAAVLRHGRARDVAARVRVERHVGGQIEDQALRFDGHARRRGEVAEIAGIARLRARFTEHEARARAGVDARKDHRAQHAVLEERRAGRARLLHVANRLGAHRMRDARAIDRLGAQQLDAIDVLVEPYVALRDVIDAARGVRAQRRIVMLVDGAVALDDEHVDVAHDRRGRGVGVGVGGIGIERRRARGGDEKARARGARQSDQNGHRNGSARMEGEGGFGTHRARGGDARARRSSHCRPRARGRQGGVGWRGAPPVFSSVFRARRAFDSSPAA</sequence>
<feature type="compositionally biased region" description="Basic residues" evidence="1">
    <location>
        <begin position="121"/>
        <end position="130"/>
    </location>
</feature>
<feature type="compositionally biased region" description="Basic residues" evidence="1">
    <location>
        <begin position="643"/>
        <end position="654"/>
    </location>
</feature>
<dbReference type="HOGENOM" id="CLU_402096_0_0_4"/>
<dbReference type="EnsemblBacteria" id="ABA52422">
    <property type="protein sequence ID" value="ABA52422"/>
    <property type="gene ID" value="BURPS1710b_A1212"/>
</dbReference>
<evidence type="ECO:0000313" key="2">
    <source>
        <dbReference type="EMBL" id="ABA52422.1"/>
    </source>
</evidence>